<organism evidence="1 2">
    <name type="scientific">Chryseolinea serpens</name>
    <dbReference type="NCBI Taxonomy" id="947013"/>
    <lineage>
        <taxon>Bacteria</taxon>
        <taxon>Pseudomonadati</taxon>
        <taxon>Bacteroidota</taxon>
        <taxon>Cytophagia</taxon>
        <taxon>Cytophagales</taxon>
        <taxon>Fulvivirgaceae</taxon>
        <taxon>Chryseolinea</taxon>
    </lineage>
</organism>
<accession>A0A1M5XA38</accession>
<dbReference type="Proteomes" id="UP000184212">
    <property type="component" value="Unassembled WGS sequence"/>
</dbReference>
<evidence type="ECO:0000313" key="1">
    <source>
        <dbReference type="EMBL" id="SHH96661.1"/>
    </source>
</evidence>
<dbReference type="EMBL" id="FQWQ01000006">
    <property type="protein sequence ID" value="SHH96661.1"/>
    <property type="molecule type" value="Genomic_DNA"/>
</dbReference>
<gene>
    <name evidence="1" type="ORF">SAMN04488109_6299</name>
</gene>
<dbReference type="RefSeq" id="WP_084138506.1">
    <property type="nucleotide sequence ID" value="NZ_FQWQ01000006.1"/>
</dbReference>
<protein>
    <recommendedName>
        <fullName evidence="3">DUF4249 domain-containing protein</fullName>
    </recommendedName>
</protein>
<dbReference type="Pfam" id="PF14054">
    <property type="entry name" value="DUF4249"/>
    <property type="match status" value="1"/>
</dbReference>
<dbReference type="STRING" id="947013.SAMN04488109_6299"/>
<sequence>MKPVRMLLPLILLLPLVWVAGCLPDPLAVTGLPALKPQIVVSSQIIPDQSLVILLTKTFGALDASGDSDPQALLEQIAVSDATVIVTGPDGNYTLHSVGLGLYGGVAIPFEEGKSYELHVTSETLGEVSAVTTVKRKVSFETISANLYYNGYDDTLAQVTYSFRDSAERNWYMLNTQPIRLGEIQDNLLDPRSFTRLLDDTTFNGSNFAETFRGFRDDYRSGDTLAVSLANISEDYYTFMKLRLDNRYTVSQFISEPVNYPSNVNGGKGFFNLYVPDVRFFILH</sequence>
<dbReference type="PROSITE" id="PS51257">
    <property type="entry name" value="PROKAR_LIPOPROTEIN"/>
    <property type="match status" value="1"/>
</dbReference>
<reference evidence="1 2" key="1">
    <citation type="submission" date="2016-11" db="EMBL/GenBank/DDBJ databases">
        <authorList>
            <person name="Jaros S."/>
            <person name="Januszkiewicz K."/>
            <person name="Wedrychowicz H."/>
        </authorList>
    </citation>
    <scope>NUCLEOTIDE SEQUENCE [LARGE SCALE GENOMIC DNA]</scope>
    <source>
        <strain evidence="1 2">DSM 24574</strain>
    </source>
</reference>
<evidence type="ECO:0000313" key="2">
    <source>
        <dbReference type="Proteomes" id="UP000184212"/>
    </source>
</evidence>
<proteinExistence type="predicted"/>
<dbReference type="AlphaFoldDB" id="A0A1M5XA38"/>
<dbReference type="OrthoDB" id="1077294at2"/>
<keyword evidence="2" id="KW-1185">Reference proteome</keyword>
<evidence type="ECO:0008006" key="3">
    <source>
        <dbReference type="Google" id="ProtNLM"/>
    </source>
</evidence>
<name>A0A1M5XA38_9BACT</name>
<dbReference type="InterPro" id="IPR025345">
    <property type="entry name" value="DUF4249"/>
</dbReference>